<dbReference type="AlphaFoldDB" id="A0AB36RAL7"/>
<evidence type="ECO:0000313" key="1">
    <source>
        <dbReference type="EMBL" id="PAQ01664.1"/>
    </source>
</evidence>
<proteinExistence type="predicted"/>
<reference evidence="2" key="1">
    <citation type="submission" date="2017-08" db="EMBL/GenBank/DDBJ databases">
        <title>Mesorhizobium wenxinae sp. nov., a novel rhizobial species isolated from root nodules of chickpea (Cicer arietinum L.).</title>
        <authorList>
            <person name="Zhang J."/>
        </authorList>
    </citation>
    <scope>NUCLEOTIDE SEQUENCE [LARGE SCALE GENOMIC DNA]</scope>
    <source>
        <strain evidence="2">USDA 3392</strain>
    </source>
</reference>
<evidence type="ECO:0000313" key="2">
    <source>
        <dbReference type="Proteomes" id="UP000216215"/>
    </source>
</evidence>
<protein>
    <submittedName>
        <fullName evidence="1">Uncharacterized protein</fullName>
    </submittedName>
</protein>
<dbReference type="Proteomes" id="UP000216215">
    <property type="component" value="Unassembled WGS sequence"/>
</dbReference>
<sequence length="125" mass="14115">MANWIVGDPFQGIGPNAMAQYLGPRTILWAIHAGAPNVTITYLYMMEAEARRCVANGNFTEMSSHYRLTRRLPCYGGPYPACDWWLALPSWWCEEADNFANPDSLRNAQGFPVVAWGRVTLPYDI</sequence>
<organism evidence="1 2">
    <name type="scientific">Mesorhizobium mediterraneum</name>
    <dbReference type="NCBI Taxonomy" id="43617"/>
    <lineage>
        <taxon>Bacteria</taxon>
        <taxon>Pseudomonadati</taxon>
        <taxon>Pseudomonadota</taxon>
        <taxon>Alphaproteobacteria</taxon>
        <taxon>Hyphomicrobiales</taxon>
        <taxon>Phyllobacteriaceae</taxon>
        <taxon>Mesorhizobium</taxon>
    </lineage>
</organism>
<gene>
    <name evidence="1" type="ORF">CIT25_13860</name>
</gene>
<dbReference type="EMBL" id="NPKI01000016">
    <property type="protein sequence ID" value="PAQ01664.1"/>
    <property type="molecule type" value="Genomic_DNA"/>
</dbReference>
<name>A0AB36RAL7_9HYPH</name>
<comment type="caution">
    <text evidence="1">The sequence shown here is derived from an EMBL/GenBank/DDBJ whole genome shotgun (WGS) entry which is preliminary data.</text>
</comment>
<accession>A0AB36RAL7</accession>
<keyword evidence="2" id="KW-1185">Reference proteome</keyword>